<dbReference type="OrthoDB" id="9805177at2"/>
<dbReference type="GO" id="GO:0016829">
    <property type="term" value="F:lyase activity"/>
    <property type="evidence" value="ECO:0007669"/>
    <property type="project" value="UniProtKB-KW"/>
</dbReference>
<evidence type="ECO:0000256" key="4">
    <source>
        <dbReference type="ARBA" id="ARBA00023239"/>
    </source>
</evidence>
<evidence type="ECO:0000313" key="7">
    <source>
        <dbReference type="Proteomes" id="UP000233766"/>
    </source>
</evidence>
<keyword evidence="5" id="KW-0119">Carbohydrate metabolism</keyword>
<sequence>MNPLLSSSSEAMDVIRADRALTVVRAPDIPDPAALAAALAGAGLRAVELTFTTLGVLDAISKAAAATDAVIGVGTVTTREQAEAAIAVGARFLVTPALRPEVAEVAVAHTIPVIMGAFTPSEVLAAAEMGATAVKIFPARALGPQYIKDLLGPFPHMFLIPSGGVNSHNARDFLRAGAIAVTAGTEVVAPTDVETARWSHIGSKAAHFVHSLD</sequence>
<proteinExistence type="inferred from homology"/>
<name>A0A2N3WYW7_9NOCA</name>
<dbReference type="Pfam" id="PF01081">
    <property type="entry name" value="Aldolase"/>
    <property type="match status" value="1"/>
</dbReference>
<dbReference type="EMBL" id="PJMW01000001">
    <property type="protein sequence ID" value="PKV99044.1"/>
    <property type="molecule type" value="Genomic_DNA"/>
</dbReference>
<dbReference type="Gene3D" id="3.20.20.70">
    <property type="entry name" value="Aldolase class I"/>
    <property type="match status" value="1"/>
</dbReference>
<comment type="similarity">
    <text evidence="2">Belongs to the KHG/KDPG aldolase family.</text>
</comment>
<dbReference type="PANTHER" id="PTHR30246:SF1">
    <property type="entry name" value="2-DEHYDRO-3-DEOXY-6-PHOSPHOGALACTONATE ALDOLASE-RELATED"/>
    <property type="match status" value="1"/>
</dbReference>
<comment type="pathway">
    <text evidence="1">Carbohydrate acid metabolism.</text>
</comment>
<comment type="caution">
    <text evidence="6">The sequence shown here is derived from an EMBL/GenBank/DDBJ whole genome shotgun (WGS) entry which is preliminary data.</text>
</comment>
<dbReference type="SUPFAM" id="SSF51569">
    <property type="entry name" value="Aldolase"/>
    <property type="match status" value="1"/>
</dbReference>
<comment type="subunit">
    <text evidence="3">Homotrimer.</text>
</comment>
<dbReference type="Proteomes" id="UP000233766">
    <property type="component" value="Unassembled WGS sequence"/>
</dbReference>
<dbReference type="AlphaFoldDB" id="A0A2N3WYW7"/>
<keyword evidence="4" id="KW-0456">Lyase</keyword>
<evidence type="ECO:0000256" key="1">
    <source>
        <dbReference type="ARBA" id="ARBA00004761"/>
    </source>
</evidence>
<gene>
    <name evidence="6" type="ORF">ATK86_1085</name>
</gene>
<keyword evidence="7" id="KW-1185">Reference proteome</keyword>
<dbReference type="InterPro" id="IPR000887">
    <property type="entry name" value="Aldlse_KDPG_KHG"/>
</dbReference>
<evidence type="ECO:0000256" key="2">
    <source>
        <dbReference type="ARBA" id="ARBA00006906"/>
    </source>
</evidence>
<organism evidence="6 7">
    <name type="scientific">Nocardia fluminea</name>
    <dbReference type="NCBI Taxonomy" id="134984"/>
    <lineage>
        <taxon>Bacteria</taxon>
        <taxon>Bacillati</taxon>
        <taxon>Actinomycetota</taxon>
        <taxon>Actinomycetes</taxon>
        <taxon>Mycobacteriales</taxon>
        <taxon>Nocardiaceae</taxon>
        <taxon>Nocardia</taxon>
    </lineage>
</organism>
<dbReference type="CDD" id="cd00452">
    <property type="entry name" value="KDPG_aldolase"/>
    <property type="match status" value="1"/>
</dbReference>
<accession>A0A2N3WYW7</accession>
<evidence type="ECO:0000256" key="5">
    <source>
        <dbReference type="ARBA" id="ARBA00023277"/>
    </source>
</evidence>
<evidence type="ECO:0000256" key="3">
    <source>
        <dbReference type="ARBA" id="ARBA00011233"/>
    </source>
</evidence>
<reference evidence="6 7" key="1">
    <citation type="submission" date="2017-12" db="EMBL/GenBank/DDBJ databases">
        <title>Sequencing the genomes of 1000 Actinobacteria strains.</title>
        <authorList>
            <person name="Klenk H.-P."/>
        </authorList>
    </citation>
    <scope>NUCLEOTIDE SEQUENCE [LARGE SCALE GENOMIC DNA]</scope>
    <source>
        <strain evidence="6 7">DSM 44489</strain>
    </source>
</reference>
<dbReference type="InterPro" id="IPR013785">
    <property type="entry name" value="Aldolase_TIM"/>
</dbReference>
<protein>
    <submittedName>
        <fullName evidence="6">2-dehydro-3-deoxyphosphogluconate aldolase/(4S)-4-hydroxy-2-oxoglutarate aldolase</fullName>
    </submittedName>
</protein>
<dbReference type="NCBIfam" id="TIGR01182">
    <property type="entry name" value="eda"/>
    <property type="match status" value="1"/>
</dbReference>
<evidence type="ECO:0000313" key="6">
    <source>
        <dbReference type="EMBL" id="PKV99044.1"/>
    </source>
</evidence>
<dbReference type="RefSeq" id="WP_101463401.1">
    <property type="nucleotide sequence ID" value="NZ_PJMW01000001.1"/>
</dbReference>
<dbReference type="PANTHER" id="PTHR30246">
    <property type="entry name" value="2-KETO-3-DEOXY-6-PHOSPHOGLUCONATE ALDOLASE"/>
    <property type="match status" value="1"/>
</dbReference>